<dbReference type="Proteomes" id="UP000064137">
    <property type="component" value="Chromosome"/>
</dbReference>
<feature type="coiled-coil region" evidence="1">
    <location>
        <begin position="40"/>
        <end position="67"/>
    </location>
</feature>
<dbReference type="EMBL" id="CP013987">
    <property type="protein sequence ID" value="ALZ84477.1"/>
    <property type="molecule type" value="Genomic_DNA"/>
</dbReference>
<reference evidence="2 3" key="1">
    <citation type="submission" date="2016-01" db="EMBL/GenBank/DDBJ databases">
        <title>Annotation of Pseudomonas oryzihabitans USDA-ARS-USMARC-56511.</title>
        <authorList>
            <person name="Harhay G.P."/>
            <person name="Harhay D.M."/>
            <person name="Smith T.P.L."/>
            <person name="Bono J.L."/>
            <person name="Heaton M.P."/>
            <person name="Clawson M.L."/>
            <person name="Chitko-Mckown C.G."/>
            <person name="Capik S.F."/>
            <person name="DeDonder K.D."/>
            <person name="Apley M.D."/>
            <person name="Lubbers B.V."/>
            <person name="White B.J."/>
            <person name="Larson R.L."/>
        </authorList>
    </citation>
    <scope>NUCLEOTIDE SEQUENCE [LARGE SCALE GENOMIC DNA]</scope>
    <source>
        <strain evidence="2 3">USDA-ARS-USMARC-56511</strain>
    </source>
</reference>
<evidence type="ECO:0008006" key="4">
    <source>
        <dbReference type="Google" id="ProtNLM"/>
    </source>
</evidence>
<dbReference type="RefSeq" id="WP_059314669.1">
    <property type="nucleotide sequence ID" value="NZ_CP013987.1"/>
</dbReference>
<evidence type="ECO:0000313" key="2">
    <source>
        <dbReference type="EMBL" id="ALZ84477.1"/>
    </source>
</evidence>
<dbReference type="KEGG" id="por:APT59_09780"/>
<name>A0A0U4WQZ6_9PSED</name>
<organism evidence="2 3">
    <name type="scientific">Pseudomonas oryzihabitans</name>
    <dbReference type="NCBI Taxonomy" id="47885"/>
    <lineage>
        <taxon>Bacteria</taxon>
        <taxon>Pseudomonadati</taxon>
        <taxon>Pseudomonadota</taxon>
        <taxon>Gammaproteobacteria</taxon>
        <taxon>Pseudomonadales</taxon>
        <taxon>Pseudomonadaceae</taxon>
        <taxon>Pseudomonas</taxon>
    </lineage>
</organism>
<protein>
    <recommendedName>
        <fullName evidence="4">Ead/Ea22-like family protein</fullName>
    </recommendedName>
</protein>
<evidence type="ECO:0000313" key="3">
    <source>
        <dbReference type="Proteomes" id="UP000064137"/>
    </source>
</evidence>
<accession>A0A0U4WQZ6</accession>
<sequence>MTILVQQQLREATERLIAEGENCWPATVERFTELANPAAVLALLDEIDQLTAESAQLRKDKDRLDRGYIMTGVPGVNACEHRGMDLRAAIDRVTQLDEQRAQRQAMTKEQP</sequence>
<proteinExistence type="predicted"/>
<gene>
    <name evidence="2" type="ORF">APT59_09780</name>
</gene>
<keyword evidence="1" id="KW-0175">Coiled coil</keyword>
<dbReference type="AlphaFoldDB" id="A0A0U4WQZ6"/>
<evidence type="ECO:0000256" key="1">
    <source>
        <dbReference type="SAM" id="Coils"/>
    </source>
</evidence>